<feature type="transmembrane region" description="Helical" evidence="1">
    <location>
        <begin position="217"/>
        <end position="234"/>
    </location>
</feature>
<dbReference type="Pfam" id="PF02517">
    <property type="entry name" value="Rce1-like"/>
    <property type="match status" value="1"/>
</dbReference>
<dbReference type="GO" id="GO:0004175">
    <property type="term" value="F:endopeptidase activity"/>
    <property type="evidence" value="ECO:0007669"/>
    <property type="project" value="UniProtKB-ARBA"/>
</dbReference>
<keyword evidence="1" id="KW-0472">Membrane</keyword>
<name>A0A371K0X7_9GAMM</name>
<evidence type="ECO:0000259" key="2">
    <source>
        <dbReference type="Pfam" id="PF02517"/>
    </source>
</evidence>
<dbReference type="Proteomes" id="UP000264492">
    <property type="component" value="Unassembled WGS sequence"/>
</dbReference>
<feature type="domain" description="CAAX prenyl protease 2/Lysostaphin resistance protein A-like" evidence="2">
    <location>
        <begin position="180"/>
        <end position="275"/>
    </location>
</feature>
<accession>A0A371K0X7</accession>
<protein>
    <submittedName>
        <fullName evidence="3">CPBP family intramembrane metalloprotease</fullName>
    </submittedName>
</protein>
<evidence type="ECO:0000256" key="1">
    <source>
        <dbReference type="SAM" id="Phobius"/>
    </source>
</evidence>
<evidence type="ECO:0000313" key="4">
    <source>
        <dbReference type="Proteomes" id="UP000264492"/>
    </source>
</evidence>
<feature type="transmembrane region" description="Helical" evidence="1">
    <location>
        <begin position="118"/>
        <end position="138"/>
    </location>
</feature>
<keyword evidence="4" id="KW-1185">Reference proteome</keyword>
<keyword evidence="3" id="KW-0482">Metalloprotease</keyword>
<dbReference type="AlphaFoldDB" id="A0A371K0X7"/>
<dbReference type="GO" id="GO:0006508">
    <property type="term" value="P:proteolysis"/>
    <property type="evidence" value="ECO:0007669"/>
    <property type="project" value="UniProtKB-KW"/>
</dbReference>
<dbReference type="EMBL" id="QTSU01000002">
    <property type="protein sequence ID" value="RDZ27573.1"/>
    <property type="molecule type" value="Genomic_DNA"/>
</dbReference>
<dbReference type="InterPro" id="IPR003675">
    <property type="entry name" value="Rce1/LyrA-like_dom"/>
</dbReference>
<gene>
    <name evidence="3" type="ORF">DX914_12635</name>
</gene>
<dbReference type="GO" id="GO:0008237">
    <property type="term" value="F:metallopeptidase activity"/>
    <property type="evidence" value="ECO:0007669"/>
    <property type="project" value="UniProtKB-KW"/>
</dbReference>
<keyword evidence="3" id="KW-0645">Protease</keyword>
<comment type="caution">
    <text evidence="3">The sequence shown here is derived from an EMBL/GenBank/DDBJ whole genome shotgun (WGS) entry which is preliminary data.</text>
</comment>
<keyword evidence="1" id="KW-0812">Transmembrane</keyword>
<feature type="transmembrane region" description="Helical" evidence="1">
    <location>
        <begin position="150"/>
        <end position="174"/>
    </location>
</feature>
<feature type="transmembrane region" description="Helical" evidence="1">
    <location>
        <begin position="80"/>
        <end position="98"/>
    </location>
</feature>
<feature type="transmembrane region" description="Helical" evidence="1">
    <location>
        <begin position="186"/>
        <end position="205"/>
    </location>
</feature>
<keyword evidence="3" id="KW-0378">Hydrolase</keyword>
<dbReference type="GO" id="GO:0080120">
    <property type="term" value="P:CAAX-box protein maturation"/>
    <property type="evidence" value="ECO:0007669"/>
    <property type="project" value="UniProtKB-ARBA"/>
</dbReference>
<organism evidence="3 4">
    <name type="scientific">Lysobacter silvisoli</name>
    <dbReference type="NCBI Taxonomy" id="2293254"/>
    <lineage>
        <taxon>Bacteria</taxon>
        <taxon>Pseudomonadati</taxon>
        <taxon>Pseudomonadota</taxon>
        <taxon>Gammaproteobacteria</taxon>
        <taxon>Lysobacterales</taxon>
        <taxon>Lysobacteraceae</taxon>
        <taxon>Lysobacter</taxon>
    </lineage>
</organism>
<evidence type="ECO:0000313" key="3">
    <source>
        <dbReference type="EMBL" id="RDZ27573.1"/>
    </source>
</evidence>
<proteinExistence type="predicted"/>
<feature type="transmembrane region" description="Helical" evidence="1">
    <location>
        <begin position="51"/>
        <end position="68"/>
    </location>
</feature>
<sequence length="286" mass="30479">MSDHLTPLAHLPWALLALASLLLWWPKLRAASLALLAAAGAAGFALGQLDARALIALALLALAGWMIAPTRARAARIGGHALFVLVALALGFHVAPGFHNALAVPPTRITADAIEFSMYLNLDKPLVGFWLLLVWGGAQRARPPVDWFKAALPAGLGAALLCLGIAYVLGLVAWAPKWPAWGTLWALNNLLLVTLAEEALFRGYLQEGLMRRWRERRWGDAAAIAVAAVAFGLVHWAGGWAWALLATAAGAGYGLAYRRGGLQAAMLAHFGLNLIHFTALSYPMLA</sequence>
<reference evidence="3 4" key="1">
    <citation type="submission" date="2018-08" db="EMBL/GenBank/DDBJ databases">
        <title>Lysobacter sp. zong2l5, whole genome shotgun sequence.</title>
        <authorList>
            <person name="Zhang X."/>
            <person name="Feng G."/>
            <person name="Zhu H."/>
        </authorList>
    </citation>
    <scope>NUCLEOTIDE SEQUENCE [LARGE SCALE GENOMIC DNA]</scope>
    <source>
        <strain evidence="4">zong2l5</strain>
    </source>
</reference>
<dbReference type="OrthoDB" id="5322702at2"/>
<feature type="transmembrane region" description="Helical" evidence="1">
    <location>
        <begin position="264"/>
        <end position="285"/>
    </location>
</feature>
<keyword evidence="1" id="KW-1133">Transmembrane helix</keyword>